<dbReference type="InterPro" id="IPR015424">
    <property type="entry name" value="PyrdxlP-dep_Trfase"/>
</dbReference>
<dbReference type="CDD" id="cd00609">
    <property type="entry name" value="AAT_like"/>
    <property type="match status" value="1"/>
</dbReference>
<evidence type="ECO:0000256" key="2">
    <source>
        <dbReference type="ARBA" id="ARBA00005011"/>
    </source>
</evidence>
<dbReference type="EC" id="2.6.1.9" evidence="9"/>
<dbReference type="InterPro" id="IPR015422">
    <property type="entry name" value="PyrdxlP-dep_Trfase_small"/>
</dbReference>
<feature type="modified residue" description="N6-(pyridoxal phosphate)lysine" evidence="9">
    <location>
        <position position="228"/>
    </location>
</feature>
<evidence type="ECO:0000256" key="6">
    <source>
        <dbReference type="ARBA" id="ARBA00022679"/>
    </source>
</evidence>
<keyword evidence="6 9" id="KW-0808">Transferase</keyword>
<evidence type="ECO:0000313" key="12">
    <source>
        <dbReference type="Proteomes" id="UP001059950"/>
    </source>
</evidence>
<dbReference type="PANTHER" id="PTHR43643">
    <property type="entry name" value="HISTIDINOL-PHOSPHATE AMINOTRANSFERASE 2"/>
    <property type="match status" value="1"/>
</dbReference>
<gene>
    <name evidence="9" type="primary">hisC</name>
    <name evidence="11" type="ORF">KDX31_14440</name>
</gene>
<dbReference type="SUPFAM" id="SSF53383">
    <property type="entry name" value="PLP-dependent transferases"/>
    <property type="match status" value="1"/>
</dbReference>
<comment type="pathway">
    <text evidence="2 9">Amino-acid biosynthesis; L-histidine biosynthesis; L-histidine from 5-phospho-alpha-D-ribose 1-diphosphate: step 7/9.</text>
</comment>
<evidence type="ECO:0000256" key="3">
    <source>
        <dbReference type="ARBA" id="ARBA00007970"/>
    </source>
</evidence>
<dbReference type="Proteomes" id="UP001059950">
    <property type="component" value="Chromosome"/>
</dbReference>
<evidence type="ECO:0000256" key="4">
    <source>
        <dbReference type="ARBA" id="ARBA00011738"/>
    </source>
</evidence>
<organism evidence="11 12">
    <name type="scientific">Amphritea atlantica</name>
    <dbReference type="NCBI Taxonomy" id="355243"/>
    <lineage>
        <taxon>Bacteria</taxon>
        <taxon>Pseudomonadati</taxon>
        <taxon>Pseudomonadota</taxon>
        <taxon>Gammaproteobacteria</taxon>
        <taxon>Oceanospirillales</taxon>
        <taxon>Oceanospirillaceae</taxon>
        <taxon>Amphritea</taxon>
    </lineage>
</organism>
<keyword evidence="9" id="KW-0028">Amino-acid biosynthesis</keyword>
<dbReference type="Pfam" id="PF00155">
    <property type="entry name" value="Aminotran_1_2"/>
    <property type="match status" value="1"/>
</dbReference>
<protein>
    <recommendedName>
        <fullName evidence="9">Histidinol-phosphate aminotransferase</fullName>
        <ecNumber evidence="9">2.6.1.9</ecNumber>
    </recommendedName>
    <alternativeName>
        <fullName evidence="9">Imidazole acetol-phosphate transaminase</fullName>
    </alternativeName>
</protein>
<feature type="domain" description="Aminotransferase class I/classII large" evidence="10">
    <location>
        <begin position="37"/>
        <end position="355"/>
    </location>
</feature>
<name>A0ABY5GTA9_9GAMM</name>
<dbReference type="PANTHER" id="PTHR43643:SF3">
    <property type="entry name" value="HISTIDINOL-PHOSPHATE AMINOTRANSFERASE"/>
    <property type="match status" value="1"/>
</dbReference>
<accession>A0ABY5GTA9</accession>
<dbReference type="InterPro" id="IPR004839">
    <property type="entry name" value="Aminotransferase_I/II_large"/>
</dbReference>
<proteinExistence type="inferred from homology"/>
<dbReference type="PROSITE" id="PS00599">
    <property type="entry name" value="AA_TRANSFER_CLASS_2"/>
    <property type="match status" value="1"/>
</dbReference>
<dbReference type="InterPro" id="IPR005861">
    <property type="entry name" value="HisP_aminotrans"/>
</dbReference>
<evidence type="ECO:0000256" key="8">
    <source>
        <dbReference type="ARBA" id="ARBA00047481"/>
    </source>
</evidence>
<dbReference type="EMBL" id="CP073344">
    <property type="protein sequence ID" value="UTW02539.1"/>
    <property type="molecule type" value="Genomic_DNA"/>
</dbReference>
<dbReference type="InterPro" id="IPR001917">
    <property type="entry name" value="Aminotrans_II_pyridoxalP_BS"/>
</dbReference>
<dbReference type="NCBIfam" id="TIGR01141">
    <property type="entry name" value="hisC"/>
    <property type="match status" value="1"/>
</dbReference>
<keyword evidence="7 9" id="KW-0663">Pyridoxal phosphate</keyword>
<evidence type="ECO:0000259" key="10">
    <source>
        <dbReference type="Pfam" id="PF00155"/>
    </source>
</evidence>
<evidence type="ECO:0000256" key="1">
    <source>
        <dbReference type="ARBA" id="ARBA00001933"/>
    </source>
</evidence>
<dbReference type="HAMAP" id="MF_01023">
    <property type="entry name" value="HisC_aminotrans_2"/>
    <property type="match status" value="1"/>
</dbReference>
<keyword evidence="9" id="KW-0368">Histidine biosynthesis</keyword>
<evidence type="ECO:0000256" key="5">
    <source>
        <dbReference type="ARBA" id="ARBA00022576"/>
    </source>
</evidence>
<reference evidence="11" key="1">
    <citation type="submission" date="2021-04" db="EMBL/GenBank/DDBJ databases">
        <title>Oceanospirillales bacteria with DddD are important DMSP degraders in coastal seawater.</title>
        <authorList>
            <person name="Liu J."/>
        </authorList>
    </citation>
    <scope>NUCLEOTIDE SEQUENCE</scope>
    <source>
        <strain evidence="11">GY6</strain>
    </source>
</reference>
<comment type="cofactor">
    <cofactor evidence="1 9">
        <name>pyridoxal 5'-phosphate</name>
        <dbReference type="ChEBI" id="CHEBI:597326"/>
    </cofactor>
</comment>
<dbReference type="InterPro" id="IPR015421">
    <property type="entry name" value="PyrdxlP-dep_Trfase_major"/>
</dbReference>
<keyword evidence="12" id="KW-1185">Reference proteome</keyword>
<comment type="subunit">
    <text evidence="4 9">Homodimer.</text>
</comment>
<comment type="catalytic activity">
    <reaction evidence="8 9">
        <text>L-histidinol phosphate + 2-oxoglutarate = 3-(imidazol-4-yl)-2-oxopropyl phosphate + L-glutamate</text>
        <dbReference type="Rhea" id="RHEA:23744"/>
        <dbReference type="ChEBI" id="CHEBI:16810"/>
        <dbReference type="ChEBI" id="CHEBI:29985"/>
        <dbReference type="ChEBI" id="CHEBI:57766"/>
        <dbReference type="ChEBI" id="CHEBI:57980"/>
        <dbReference type="EC" id="2.6.1.9"/>
    </reaction>
</comment>
<dbReference type="GO" id="GO:0004400">
    <property type="term" value="F:histidinol-phosphate transaminase activity"/>
    <property type="evidence" value="ECO:0007669"/>
    <property type="project" value="UniProtKB-EC"/>
</dbReference>
<dbReference type="InterPro" id="IPR050106">
    <property type="entry name" value="HistidinolP_aminotransfase"/>
</dbReference>
<evidence type="ECO:0000256" key="9">
    <source>
        <dbReference type="HAMAP-Rule" id="MF_01023"/>
    </source>
</evidence>
<dbReference type="Gene3D" id="3.90.1150.10">
    <property type="entry name" value="Aspartate Aminotransferase, domain 1"/>
    <property type="match status" value="1"/>
</dbReference>
<evidence type="ECO:0000256" key="7">
    <source>
        <dbReference type="ARBA" id="ARBA00022898"/>
    </source>
</evidence>
<sequence>MACDFYHLATPGVQGLHPYQPGKPVEELERELGISNSIKLASNENPQGPSQIAMAAVQAALGESCRYPDASGFKLKQALSAHYNIAADTITLGNGSNDVLELIGRAFVVPGDEVIYAQHAFVVYMLVAQSTGATAVVVPAREWGHDLDAMAAAVTDKTRLIFLANPNNPTGTWFTGQALREFMAKVPDNVVVVLDEAYLEYVAEPEYLSGLQLQADFPNLVVTRTFSKAFGLAALRIGYAVANPTITDLLNRVRQPFNVNIPALEAATAVLGDTDYLTRSVALNHSGMAQLEQGFTQLGVNWIPSVGNFISVDCGRDAAPVYAELLQKGVIVRPVANYLMPNHLRVTIGLPEENSRFLTAFTEVMKQQSGRTSTP</sequence>
<dbReference type="Gene3D" id="3.40.640.10">
    <property type="entry name" value="Type I PLP-dependent aspartate aminotransferase-like (Major domain)"/>
    <property type="match status" value="1"/>
</dbReference>
<comment type="similarity">
    <text evidence="3 9">Belongs to the class-II pyridoxal-phosphate-dependent aminotransferase family. Histidinol-phosphate aminotransferase subfamily.</text>
</comment>
<keyword evidence="5 9" id="KW-0032">Aminotransferase</keyword>
<evidence type="ECO:0000313" key="11">
    <source>
        <dbReference type="EMBL" id="UTW02539.1"/>
    </source>
</evidence>